<dbReference type="SUPFAM" id="SSF48576">
    <property type="entry name" value="Terpenoid synthases"/>
    <property type="match status" value="1"/>
</dbReference>
<evidence type="ECO:0000256" key="2">
    <source>
        <dbReference type="ARBA" id="ARBA00005128"/>
    </source>
</evidence>
<evidence type="ECO:0000256" key="7">
    <source>
        <dbReference type="RuleBase" id="RU004466"/>
    </source>
</evidence>
<dbReference type="InterPro" id="IPR033749">
    <property type="entry name" value="Polyprenyl_synt_CS"/>
</dbReference>
<evidence type="ECO:0000256" key="5">
    <source>
        <dbReference type="ARBA" id="ARBA00022723"/>
    </source>
</evidence>
<proteinExistence type="inferred from homology"/>
<evidence type="ECO:0000313" key="9">
    <source>
        <dbReference type="Proteomes" id="UP000244903"/>
    </source>
</evidence>
<evidence type="ECO:0000256" key="1">
    <source>
        <dbReference type="ARBA" id="ARBA00001946"/>
    </source>
</evidence>
<dbReference type="InterPro" id="IPR008949">
    <property type="entry name" value="Isoprenoid_synthase_dom_sf"/>
</dbReference>
<dbReference type="PROSITE" id="PS00444">
    <property type="entry name" value="POLYPRENYL_SYNTHASE_2"/>
    <property type="match status" value="1"/>
</dbReference>
<comment type="pathway">
    <text evidence="2">Isoprenoid biosynthesis.</text>
</comment>
<dbReference type="SFLD" id="SFLDS00005">
    <property type="entry name" value="Isoprenoid_Synthase_Type_I"/>
    <property type="match status" value="1"/>
</dbReference>
<organism evidence="8 9">
    <name type="scientific">Dietzia psychralcaliphila</name>
    <dbReference type="NCBI Taxonomy" id="139021"/>
    <lineage>
        <taxon>Bacteria</taxon>
        <taxon>Bacillati</taxon>
        <taxon>Actinomycetota</taxon>
        <taxon>Actinomycetes</taxon>
        <taxon>Mycobacteriales</taxon>
        <taxon>Dietziaceae</taxon>
        <taxon>Dietzia</taxon>
    </lineage>
</organism>
<comment type="cofactor">
    <cofactor evidence="1">
        <name>Mg(2+)</name>
        <dbReference type="ChEBI" id="CHEBI:18420"/>
    </cofactor>
</comment>
<name>A0AAD0NMF6_9ACTN</name>
<dbReference type="PANTHER" id="PTHR12001">
    <property type="entry name" value="GERANYLGERANYL PYROPHOSPHATE SYNTHASE"/>
    <property type="match status" value="1"/>
</dbReference>
<dbReference type="InterPro" id="IPR000092">
    <property type="entry name" value="Polyprenyl_synt"/>
</dbReference>
<gene>
    <name evidence="8" type="ORF">A6048_06300</name>
</gene>
<dbReference type="KEGG" id="dpc:A6048_06300"/>
<protein>
    <submittedName>
        <fullName evidence="8">Geranylgeranyl pyrophosphate synthase</fullName>
    </submittedName>
</protein>
<dbReference type="GO" id="GO:0004659">
    <property type="term" value="F:prenyltransferase activity"/>
    <property type="evidence" value="ECO:0007669"/>
    <property type="project" value="InterPro"/>
</dbReference>
<dbReference type="Gene3D" id="1.10.600.10">
    <property type="entry name" value="Farnesyl Diphosphate Synthase"/>
    <property type="match status" value="1"/>
</dbReference>
<dbReference type="PROSITE" id="PS00723">
    <property type="entry name" value="POLYPRENYL_SYNTHASE_1"/>
    <property type="match status" value="1"/>
</dbReference>
<keyword evidence="6" id="KW-0460">Magnesium</keyword>
<dbReference type="SFLD" id="SFLDG01017">
    <property type="entry name" value="Polyprenyl_Transferase_Like"/>
    <property type="match status" value="1"/>
</dbReference>
<keyword evidence="9" id="KW-1185">Reference proteome</keyword>
<accession>A0AAD0NMF6</accession>
<evidence type="ECO:0000256" key="3">
    <source>
        <dbReference type="ARBA" id="ARBA00006706"/>
    </source>
</evidence>
<keyword evidence="5" id="KW-0479">Metal-binding</keyword>
<dbReference type="Proteomes" id="UP000244903">
    <property type="component" value="Chromosome"/>
</dbReference>
<dbReference type="PANTHER" id="PTHR12001:SF85">
    <property type="entry name" value="SHORT CHAIN ISOPRENYL DIPHOSPHATE SYNTHASE"/>
    <property type="match status" value="1"/>
</dbReference>
<dbReference type="RefSeq" id="WP_107748291.1">
    <property type="nucleotide sequence ID" value="NZ_CP015453.1"/>
</dbReference>
<keyword evidence="4 7" id="KW-0808">Transferase</keyword>
<dbReference type="CDD" id="cd00685">
    <property type="entry name" value="Trans_IPPS_HT"/>
    <property type="match status" value="1"/>
</dbReference>
<evidence type="ECO:0000256" key="4">
    <source>
        <dbReference type="ARBA" id="ARBA00022679"/>
    </source>
</evidence>
<dbReference type="GO" id="GO:0008299">
    <property type="term" value="P:isoprenoid biosynthetic process"/>
    <property type="evidence" value="ECO:0007669"/>
    <property type="project" value="InterPro"/>
</dbReference>
<dbReference type="EMBL" id="CP015453">
    <property type="protein sequence ID" value="AWH95155.1"/>
    <property type="molecule type" value="Genomic_DNA"/>
</dbReference>
<dbReference type="Pfam" id="PF00348">
    <property type="entry name" value="polyprenyl_synt"/>
    <property type="match status" value="1"/>
</dbReference>
<evidence type="ECO:0000256" key="6">
    <source>
        <dbReference type="ARBA" id="ARBA00022842"/>
    </source>
</evidence>
<reference evidence="8 9" key="1">
    <citation type="submission" date="2016-04" db="EMBL/GenBank/DDBJ databases">
        <title>Complete genome sequence of the haloalkaliphilic hydrocarbon-degrading bacterium Dietzia psychralcaliphila ILA-1T, isolated from a drain of a fish product-processing plant.</title>
        <authorList>
            <person name="Zhao J."/>
            <person name="Hu B."/>
            <person name="Geng S."/>
            <person name="Nie Y."/>
            <person name="Tang Y."/>
        </authorList>
    </citation>
    <scope>NUCLEOTIDE SEQUENCE [LARGE SCALE GENOMIC DNA]</scope>
    <source>
        <strain evidence="8 9">ILA-1</strain>
    </source>
</reference>
<comment type="similarity">
    <text evidence="3 7">Belongs to the FPP/GGPP synthase family.</text>
</comment>
<evidence type="ECO:0000313" key="8">
    <source>
        <dbReference type="EMBL" id="AWH95155.1"/>
    </source>
</evidence>
<dbReference type="AlphaFoldDB" id="A0AAD0NMF6"/>
<sequence length="359" mass="37966">MVTVVTATRPDDGERVLGALRRHLDGRRRVVSGVDDRVDALAGRLADFVLSGGKRMRPRFGLAGWSAASPAGTLVPDEIVTACAALELIQACALIHDDIVDASDTRRGSPTVHRSIEAAHREQGWVGDPARYGVSQAILVGDLALTWADEMFVTSGADPAALSRALAPWYAMKTEVLSGQMLDILAESSGATDELTPTRVNRFKTAAYTVERPLHIGAELAGAGADTVAALREFGVGVGQAFQLRDDMLGVFGDPEVTGKPSGDDLREGKRTLLLARGTALAPNGDADFLLSVLGTDLDPAELERARRILVDSGAVASVEAEIDTLTVRALDAIGSDAVSEHGRDTLRDLAEAATRRRA</sequence>
<dbReference type="GO" id="GO:0046872">
    <property type="term" value="F:metal ion binding"/>
    <property type="evidence" value="ECO:0007669"/>
    <property type="project" value="UniProtKB-KW"/>
</dbReference>